<keyword evidence="7" id="KW-1185">Reference proteome</keyword>
<dbReference type="PROSITE" id="PS50026">
    <property type="entry name" value="EGF_3"/>
    <property type="match status" value="1"/>
</dbReference>
<dbReference type="InterPro" id="IPR000152">
    <property type="entry name" value="EGF-type_Asp/Asn_hydroxyl_site"/>
</dbReference>
<dbReference type="InterPro" id="IPR002035">
    <property type="entry name" value="VWF_A"/>
</dbReference>
<name>A0ABY7DYI7_MYAAR</name>
<keyword evidence="3" id="KW-0732">Signal</keyword>
<feature type="chain" id="PRO_5046880406" evidence="3">
    <location>
        <begin position="21"/>
        <end position="332"/>
    </location>
</feature>
<dbReference type="InterPro" id="IPR018097">
    <property type="entry name" value="EGF_Ca-bd_CS"/>
</dbReference>
<dbReference type="Gene3D" id="2.10.25.10">
    <property type="entry name" value="Laminin"/>
    <property type="match status" value="1"/>
</dbReference>
<proteinExistence type="predicted"/>
<dbReference type="PANTHER" id="PTHR24020">
    <property type="entry name" value="COLLAGEN ALPHA"/>
    <property type="match status" value="1"/>
</dbReference>
<feature type="signal peptide" evidence="3">
    <location>
        <begin position="1"/>
        <end position="20"/>
    </location>
</feature>
<dbReference type="SMART" id="SM00327">
    <property type="entry name" value="VWA"/>
    <property type="match status" value="1"/>
</dbReference>
<dbReference type="PROSITE" id="PS00010">
    <property type="entry name" value="ASX_HYDROXYL"/>
    <property type="match status" value="1"/>
</dbReference>
<dbReference type="PANTHER" id="PTHR24020:SF20">
    <property type="entry name" value="PH DOMAIN-CONTAINING PROTEIN"/>
    <property type="match status" value="1"/>
</dbReference>
<feature type="domain" description="EGF-like" evidence="4">
    <location>
        <begin position="22"/>
        <end position="59"/>
    </location>
</feature>
<feature type="domain" description="VWFA" evidence="5">
    <location>
        <begin position="257"/>
        <end position="332"/>
    </location>
</feature>
<dbReference type="InterPro" id="IPR000742">
    <property type="entry name" value="EGF"/>
</dbReference>
<keyword evidence="2" id="KW-0245">EGF-like domain</keyword>
<dbReference type="Proteomes" id="UP001164746">
    <property type="component" value="Chromosome 4"/>
</dbReference>
<feature type="domain" description="VWFA" evidence="5">
    <location>
        <begin position="69"/>
        <end position="242"/>
    </location>
</feature>
<dbReference type="InterPro" id="IPR036465">
    <property type="entry name" value="vWFA_dom_sf"/>
</dbReference>
<evidence type="ECO:0000256" key="3">
    <source>
        <dbReference type="SAM" id="SignalP"/>
    </source>
</evidence>
<evidence type="ECO:0000256" key="2">
    <source>
        <dbReference type="PROSITE-ProRule" id="PRU00076"/>
    </source>
</evidence>
<dbReference type="SMART" id="SM00179">
    <property type="entry name" value="EGF_CA"/>
    <property type="match status" value="1"/>
</dbReference>
<protein>
    <submittedName>
        <fullName evidence="6">CO6A4-like protein</fullName>
    </submittedName>
</protein>
<dbReference type="CDD" id="cd00054">
    <property type="entry name" value="EGF_CA"/>
    <property type="match status" value="1"/>
</dbReference>
<dbReference type="EMBL" id="CP111015">
    <property type="protein sequence ID" value="WAR02565.1"/>
    <property type="molecule type" value="Genomic_DNA"/>
</dbReference>
<evidence type="ECO:0000259" key="5">
    <source>
        <dbReference type="PROSITE" id="PS50234"/>
    </source>
</evidence>
<accession>A0ABY7DYI7</accession>
<dbReference type="InterPro" id="IPR050525">
    <property type="entry name" value="ECM_Assembly_Org"/>
</dbReference>
<evidence type="ECO:0000259" key="4">
    <source>
        <dbReference type="PROSITE" id="PS50026"/>
    </source>
</evidence>
<feature type="disulfide bond" evidence="2">
    <location>
        <begin position="49"/>
        <end position="58"/>
    </location>
</feature>
<gene>
    <name evidence="6" type="ORF">MAR_009123</name>
</gene>
<dbReference type="SUPFAM" id="SSF57196">
    <property type="entry name" value="EGF/Laminin"/>
    <property type="match status" value="1"/>
</dbReference>
<reference evidence="6" key="1">
    <citation type="submission" date="2022-11" db="EMBL/GenBank/DDBJ databases">
        <title>Centuries of genome instability and evolution in soft-shell clam transmissible cancer (bioRxiv).</title>
        <authorList>
            <person name="Hart S.F.M."/>
            <person name="Yonemitsu M.A."/>
            <person name="Giersch R.M."/>
            <person name="Beal B.F."/>
            <person name="Arriagada G."/>
            <person name="Davis B.W."/>
            <person name="Ostrander E.A."/>
            <person name="Goff S.P."/>
            <person name="Metzger M.J."/>
        </authorList>
    </citation>
    <scope>NUCLEOTIDE SEQUENCE</scope>
    <source>
        <strain evidence="6">MELC-2E11</strain>
        <tissue evidence="6">Siphon/mantle</tissue>
    </source>
</reference>
<evidence type="ECO:0000313" key="6">
    <source>
        <dbReference type="EMBL" id="WAR02565.1"/>
    </source>
</evidence>
<dbReference type="PROSITE" id="PS50234">
    <property type="entry name" value="VWFA"/>
    <property type="match status" value="2"/>
</dbReference>
<evidence type="ECO:0000256" key="1">
    <source>
        <dbReference type="ARBA" id="ARBA00023157"/>
    </source>
</evidence>
<sequence length="332" mass="35902">MYWNVPFVLILSSLLGMCRSANIDECAMNTPCKNTATCHNIIADFRCECVPGNNDKSCSTVCNSDKKADIVFLIDGSRSMTLIGFEETKSHIEKFISLFDIGPSKTQVGVIVFGSSAVIQFNLNKYNSADGVKHGLQDIEYPNDNTDVTAEALRLAKSSMFTPGGGSRAGAENVVILLTDGYSRTSDDNQVAAGELKAAGITIYTAGLDGPNREEMESIASGKNYYFSVKNNDGLDNLRDLLAVTTCTICNSDKKADIVFLIDGSGSMTLKGFEETKSFIGKFISLFNIGPSKTQVGVMVFGSSAVIQFNLNKYNSADGVKNGLRDIEYVYL</sequence>
<dbReference type="Gene3D" id="3.40.50.410">
    <property type="entry name" value="von Willebrand factor, type A domain"/>
    <property type="match status" value="2"/>
</dbReference>
<dbReference type="CDD" id="cd01450">
    <property type="entry name" value="vWFA_subfamily_ECM"/>
    <property type="match status" value="1"/>
</dbReference>
<organism evidence="6 7">
    <name type="scientific">Mya arenaria</name>
    <name type="common">Soft-shell clam</name>
    <dbReference type="NCBI Taxonomy" id="6604"/>
    <lineage>
        <taxon>Eukaryota</taxon>
        <taxon>Metazoa</taxon>
        <taxon>Spiralia</taxon>
        <taxon>Lophotrochozoa</taxon>
        <taxon>Mollusca</taxon>
        <taxon>Bivalvia</taxon>
        <taxon>Autobranchia</taxon>
        <taxon>Heteroconchia</taxon>
        <taxon>Euheterodonta</taxon>
        <taxon>Imparidentia</taxon>
        <taxon>Neoheterodontei</taxon>
        <taxon>Myida</taxon>
        <taxon>Myoidea</taxon>
        <taxon>Myidae</taxon>
        <taxon>Mya</taxon>
    </lineage>
</organism>
<keyword evidence="1 2" id="KW-1015">Disulfide bond</keyword>
<evidence type="ECO:0000313" key="7">
    <source>
        <dbReference type="Proteomes" id="UP001164746"/>
    </source>
</evidence>
<comment type="caution">
    <text evidence="2">Lacks conserved residue(s) required for the propagation of feature annotation.</text>
</comment>
<dbReference type="InterPro" id="IPR001881">
    <property type="entry name" value="EGF-like_Ca-bd_dom"/>
</dbReference>
<dbReference type="Pfam" id="PF00092">
    <property type="entry name" value="VWA"/>
    <property type="match status" value="2"/>
</dbReference>
<dbReference type="PROSITE" id="PS01187">
    <property type="entry name" value="EGF_CA"/>
    <property type="match status" value="1"/>
</dbReference>
<dbReference type="PRINTS" id="PR00453">
    <property type="entry name" value="VWFADOMAIN"/>
</dbReference>
<dbReference type="SUPFAM" id="SSF53300">
    <property type="entry name" value="vWA-like"/>
    <property type="match status" value="2"/>
</dbReference>